<evidence type="ECO:0000256" key="3">
    <source>
        <dbReference type="ARBA" id="ARBA00022833"/>
    </source>
</evidence>
<comment type="caution">
    <text evidence="6">The sequence shown here is derived from an EMBL/GenBank/DDBJ whole genome shotgun (WGS) entry which is preliminary data.</text>
</comment>
<evidence type="ECO:0000256" key="2">
    <source>
        <dbReference type="ARBA" id="ARBA00022771"/>
    </source>
</evidence>
<feature type="compositionally biased region" description="Basic and acidic residues" evidence="4">
    <location>
        <begin position="183"/>
        <end position="197"/>
    </location>
</feature>
<keyword evidence="7" id="KW-1185">Reference proteome</keyword>
<evidence type="ECO:0000256" key="1">
    <source>
        <dbReference type="ARBA" id="ARBA00022723"/>
    </source>
</evidence>
<name>A0A9W8HFF7_9FUNG</name>
<feature type="compositionally biased region" description="Basic residues" evidence="4">
    <location>
        <begin position="247"/>
        <end position="256"/>
    </location>
</feature>
<dbReference type="EMBL" id="JANBUM010000210">
    <property type="protein sequence ID" value="KAJ2781429.1"/>
    <property type="molecule type" value="Genomic_DNA"/>
</dbReference>
<accession>A0A9W8HFF7</accession>
<feature type="non-terminal residue" evidence="6">
    <location>
        <position position="1"/>
    </location>
</feature>
<dbReference type="Gene3D" id="3.90.980.20">
    <property type="match status" value="1"/>
</dbReference>
<dbReference type="AlphaFoldDB" id="A0A9W8HFF7"/>
<keyword evidence="2" id="KW-0863">Zinc-finger</keyword>
<evidence type="ECO:0000313" key="6">
    <source>
        <dbReference type="EMBL" id="KAJ2781429.1"/>
    </source>
</evidence>
<evidence type="ECO:0000259" key="5">
    <source>
        <dbReference type="SMART" id="SM00249"/>
    </source>
</evidence>
<gene>
    <name evidence="6" type="ORF">GGI15_003215</name>
</gene>
<dbReference type="GO" id="GO:0008270">
    <property type="term" value="F:zinc ion binding"/>
    <property type="evidence" value="ECO:0007669"/>
    <property type="project" value="UniProtKB-KW"/>
</dbReference>
<dbReference type="Proteomes" id="UP001140172">
    <property type="component" value="Unassembled WGS sequence"/>
</dbReference>
<feature type="compositionally biased region" description="Basic and acidic residues" evidence="4">
    <location>
        <begin position="282"/>
        <end position="291"/>
    </location>
</feature>
<feature type="region of interest" description="Disordered" evidence="4">
    <location>
        <begin position="181"/>
        <end position="262"/>
    </location>
</feature>
<dbReference type="SMART" id="SM00249">
    <property type="entry name" value="PHD"/>
    <property type="match status" value="1"/>
</dbReference>
<sequence>MATKFKYDLDSLEWDSAHRRNKEGVYCYCGLDYNDGDPMLQCAGCSQLFHWDCVSCIKSKPLRGDSFFQFKCSVCNDGTEEYERDTLSWVQVVYLVLYHLIETEPDKKYFRWRENICATISDNWQSLMPGKAKTATWQNTVAGCLSTHHGLFKSGFDDTQQTGNWTLHAAVEPGKTHFKAAVKSREPKSGKPKAETKRPRKKAEVSVGSAAEKDILEVLNESSGSKKSARPRVSFSDDESDGEAKSSKRKAKRRRAEMKNLEDDADLLQSFEFFSQLEKKRLGGQADKPEDFVSDNEDSVSLSSLSTLSTDSELEDIEMESTTSGDVDEKDAED</sequence>
<dbReference type="SUPFAM" id="SSF57903">
    <property type="entry name" value="FYVE/PHD zinc finger"/>
    <property type="match status" value="1"/>
</dbReference>
<feature type="region of interest" description="Disordered" evidence="4">
    <location>
        <begin position="282"/>
        <end position="334"/>
    </location>
</feature>
<dbReference type="PROSITE" id="PS01359">
    <property type="entry name" value="ZF_PHD_1"/>
    <property type="match status" value="1"/>
</dbReference>
<evidence type="ECO:0000313" key="7">
    <source>
        <dbReference type="Proteomes" id="UP001140172"/>
    </source>
</evidence>
<keyword evidence="3" id="KW-0862">Zinc</keyword>
<feature type="compositionally biased region" description="Low complexity" evidence="4">
    <location>
        <begin position="299"/>
        <end position="311"/>
    </location>
</feature>
<reference evidence="6" key="1">
    <citation type="submission" date="2022-07" db="EMBL/GenBank/DDBJ databases">
        <title>Phylogenomic reconstructions and comparative analyses of Kickxellomycotina fungi.</title>
        <authorList>
            <person name="Reynolds N.K."/>
            <person name="Stajich J.E."/>
            <person name="Barry K."/>
            <person name="Grigoriev I.V."/>
            <person name="Crous P."/>
            <person name="Smith M.E."/>
        </authorList>
    </citation>
    <scope>NUCLEOTIDE SEQUENCE</scope>
    <source>
        <strain evidence="6">BCRC 34489</strain>
    </source>
</reference>
<dbReference type="InterPro" id="IPR001965">
    <property type="entry name" value="Znf_PHD"/>
</dbReference>
<feature type="domain" description="Zinc finger PHD-type" evidence="5">
    <location>
        <begin position="26"/>
        <end position="76"/>
    </location>
</feature>
<evidence type="ECO:0000256" key="4">
    <source>
        <dbReference type="SAM" id="MobiDB-lite"/>
    </source>
</evidence>
<dbReference type="InterPro" id="IPR011011">
    <property type="entry name" value="Znf_FYVE_PHD"/>
</dbReference>
<keyword evidence="1" id="KW-0479">Metal-binding</keyword>
<dbReference type="InterPro" id="IPR019786">
    <property type="entry name" value="Zinc_finger_PHD-type_CS"/>
</dbReference>
<protein>
    <recommendedName>
        <fullName evidence="5">Zinc finger PHD-type domain-containing protein</fullName>
    </recommendedName>
</protein>
<dbReference type="OrthoDB" id="4080456at2759"/>
<proteinExistence type="predicted"/>
<organism evidence="6 7">
    <name type="scientific">Coemansia interrupta</name>
    <dbReference type="NCBI Taxonomy" id="1126814"/>
    <lineage>
        <taxon>Eukaryota</taxon>
        <taxon>Fungi</taxon>
        <taxon>Fungi incertae sedis</taxon>
        <taxon>Zoopagomycota</taxon>
        <taxon>Kickxellomycotina</taxon>
        <taxon>Kickxellomycetes</taxon>
        <taxon>Kickxellales</taxon>
        <taxon>Kickxellaceae</taxon>
        <taxon>Coemansia</taxon>
    </lineage>
</organism>